<reference evidence="1 2" key="1">
    <citation type="submission" date="2015-08" db="EMBL/GenBank/DDBJ databases">
        <authorList>
            <person name="Babu N.S."/>
            <person name="Beckwith C.J."/>
            <person name="Beseler K.G."/>
            <person name="Brison A."/>
            <person name="Carone J.V."/>
            <person name="Caskin T.P."/>
            <person name="Diamond M."/>
            <person name="Durham M.E."/>
            <person name="Foxe J.M."/>
            <person name="Go M."/>
            <person name="Henderson B.A."/>
            <person name="Jones I.B."/>
            <person name="McGettigan J.A."/>
            <person name="Micheletti S.J."/>
            <person name="Nasrallah M.E."/>
            <person name="Ortiz D."/>
            <person name="Piller C.R."/>
            <person name="Privatt S.R."/>
            <person name="Schneider S.L."/>
            <person name="Sharp S."/>
            <person name="Smith T.C."/>
            <person name="Stanton J.D."/>
            <person name="Ullery H.E."/>
            <person name="Wilson R.J."/>
            <person name="Serrano M.G."/>
            <person name="Buck G."/>
            <person name="Lee V."/>
            <person name="Wang Y."/>
            <person name="Carvalho R."/>
            <person name="Voegtly L."/>
            <person name="Shi R."/>
            <person name="Duckworth R."/>
            <person name="Johnson A."/>
            <person name="Loviza R."/>
            <person name="Walstead R."/>
            <person name="Shah Z."/>
            <person name="Kiflezghi M."/>
            <person name="Wade K."/>
            <person name="Ball S.L."/>
            <person name="Bradley K.W."/>
            <person name="Asai D.J."/>
            <person name="Bowman C.A."/>
            <person name="Russell D.A."/>
            <person name="Pope W.H."/>
            <person name="Jacobs-Sera D."/>
            <person name="Hendrix R.W."/>
            <person name="Hatfull G.F."/>
        </authorList>
    </citation>
    <scope>NUCLEOTIDE SEQUENCE [LARGE SCALE GENOMIC DNA]</scope>
    <source>
        <strain evidence="1 2">DSM 27648</strain>
    </source>
</reference>
<sequence>MTFDASDDASAAAIRTHSGRLGPKLPVDLGLDAVCRVHVSLLRRAHLFASSPWSAGLGKSLPLREGSQATHVKMRATCVWDGSGRTSSNASCAWFEAKWTKRRTPTQPLAVRRLDELTELAFRARVPFMEESRSSGPDVCVPPAFRGPRARLAFPSLHSSTPAVLISASASG</sequence>
<keyword evidence="2" id="KW-1185">Reference proteome</keyword>
<proteinExistence type="predicted"/>
<dbReference type="KEGG" id="llu:AKJ09_03736"/>
<accession>A0A0K1PU75</accession>
<evidence type="ECO:0000313" key="2">
    <source>
        <dbReference type="Proteomes" id="UP000064967"/>
    </source>
</evidence>
<evidence type="ECO:0000313" key="1">
    <source>
        <dbReference type="EMBL" id="AKU97072.1"/>
    </source>
</evidence>
<dbReference type="AlphaFoldDB" id="A0A0K1PU75"/>
<dbReference type="EMBL" id="CP012333">
    <property type="protein sequence ID" value="AKU97072.1"/>
    <property type="molecule type" value="Genomic_DNA"/>
</dbReference>
<protein>
    <submittedName>
        <fullName evidence="1">Uncharacterized protein</fullName>
    </submittedName>
</protein>
<gene>
    <name evidence="1" type="ORF">AKJ09_03736</name>
</gene>
<dbReference type="Proteomes" id="UP000064967">
    <property type="component" value="Chromosome"/>
</dbReference>
<organism evidence="1 2">
    <name type="scientific">Labilithrix luteola</name>
    <dbReference type="NCBI Taxonomy" id="1391654"/>
    <lineage>
        <taxon>Bacteria</taxon>
        <taxon>Pseudomonadati</taxon>
        <taxon>Myxococcota</taxon>
        <taxon>Polyangia</taxon>
        <taxon>Polyangiales</taxon>
        <taxon>Labilitrichaceae</taxon>
        <taxon>Labilithrix</taxon>
    </lineage>
</organism>
<name>A0A0K1PU75_9BACT</name>